<feature type="transmembrane region" description="Helical" evidence="2">
    <location>
        <begin position="17"/>
        <end position="36"/>
    </location>
</feature>
<reference evidence="3 4" key="1">
    <citation type="submission" date="2019-08" db="EMBL/GenBank/DDBJ databases">
        <title>Deep-cultivation of Planctomycetes and their phenomic and genomic characterization uncovers novel biology.</title>
        <authorList>
            <person name="Wiegand S."/>
            <person name="Jogler M."/>
            <person name="Boedeker C."/>
            <person name="Pinto D."/>
            <person name="Vollmers J."/>
            <person name="Rivas-Marin E."/>
            <person name="Kohn T."/>
            <person name="Peeters S.H."/>
            <person name="Heuer A."/>
            <person name="Rast P."/>
            <person name="Oberbeckmann S."/>
            <person name="Bunk B."/>
            <person name="Jeske O."/>
            <person name="Meyerdierks A."/>
            <person name="Storesund J.E."/>
            <person name="Kallscheuer N."/>
            <person name="Luecker S."/>
            <person name="Lage O.M."/>
            <person name="Pohl T."/>
            <person name="Merkel B.J."/>
            <person name="Hornburger P."/>
            <person name="Mueller R.-W."/>
            <person name="Bruemmer F."/>
            <person name="Labrenz M."/>
            <person name="Spormann A.M."/>
            <person name="Op den Camp H."/>
            <person name="Overmann J."/>
            <person name="Amann R."/>
            <person name="Jetten M.S.M."/>
            <person name="Mascher T."/>
            <person name="Medema M.H."/>
            <person name="Devos D.P."/>
            <person name="Kaster A.-K."/>
            <person name="Ovreas L."/>
            <person name="Rohde M."/>
            <person name="Galperin M.Y."/>
            <person name="Jogler C."/>
        </authorList>
    </citation>
    <scope>NUCLEOTIDE SEQUENCE [LARGE SCALE GENOMIC DNA]</scope>
    <source>
        <strain evidence="3 4">UC8</strain>
    </source>
</reference>
<feature type="region of interest" description="Disordered" evidence="1">
    <location>
        <begin position="46"/>
        <end position="81"/>
    </location>
</feature>
<dbReference type="RefSeq" id="WP_068134031.1">
    <property type="nucleotide sequence ID" value="NZ_CP042914.1"/>
</dbReference>
<proteinExistence type="predicted"/>
<dbReference type="AlphaFoldDB" id="A0A5B9QSU1"/>
<name>A0A5B9QSU1_9BACT</name>
<protein>
    <submittedName>
        <fullName evidence="3">Uncharacterized protein</fullName>
    </submittedName>
</protein>
<feature type="region of interest" description="Disordered" evidence="1">
    <location>
        <begin position="111"/>
        <end position="131"/>
    </location>
</feature>
<accession>A0A5B9QSU1</accession>
<keyword evidence="2" id="KW-0812">Transmembrane</keyword>
<dbReference type="EMBL" id="CP042914">
    <property type="protein sequence ID" value="QEG40989.1"/>
    <property type="molecule type" value="Genomic_DNA"/>
</dbReference>
<keyword evidence="4" id="KW-1185">Reference proteome</keyword>
<evidence type="ECO:0000256" key="2">
    <source>
        <dbReference type="SAM" id="Phobius"/>
    </source>
</evidence>
<sequence>MSAKRAGKSGASWINDWRVHAASGAVLLLIAIAVLASKRIGGENRRAARPMNPTLGARLDGEFKPRAQTPPATRPPAAAAGMNRIQRNVPAASGTSVAITVDAGWLSELPSADLSTTDQPPESSQPLHLSPGRSLALAIQLPDQPAADQPLAIQIGDTPFEVRASAEQSTFVCRGQALGKLPNADGKLVLLIHREPAAAGESEANVLRWVLAAGDAAVAGRVELDGLPVKALFAVDTAAESAGSPSIAAIRFGSLPSVPEVSMPAVRFSR</sequence>
<dbReference type="Proteomes" id="UP000325286">
    <property type="component" value="Chromosome"/>
</dbReference>
<evidence type="ECO:0000256" key="1">
    <source>
        <dbReference type="SAM" id="MobiDB-lite"/>
    </source>
</evidence>
<keyword evidence="2" id="KW-0472">Membrane</keyword>
<organism evidence="3 4">
    <name type="scientific">Roseimaritima ulvae</name>
    <dbReference type="NCBI Taxonomy" id="980254"/>
    <lineage>
        <taxon>Bacteria</taxon>
        <taxon>Pseudomonadati</taxon>
        <taxon>Planctomycetota</taxon>
        <taxon>Planctomycetia</taxon>
        <taxon>Pirellulales</taxon>
        <taxon>Pirellulaceae</taxon>
        <taxon>Roseimaritima</taxon>
    </lineage>
</organism>
<keyword evidence="2" id="KW-1133">Transmembrane helix</keyword>
<feature type="compositionally biased region" description="Polar residues" evidence="1">
    <location>
        <begin position="113"/>
        <end position="127"/>
    </location>
</feature>
<dbReference type="KEGG" id="rul:UC8_30070"/>
<evidence type="ECO:0000313" key="4">
    <source>
        <dbReference type="Proteomes" id="UP000325286"/>
    </source>
</evidence>
<gene>
    <name evidence="3" type="ORF">UC8_30070</name>
</gene>
<evidence type="ECO:0000313" key="3">
    <source>
        <dbReference type="EMBL" id="QEG40989.1"/>
    </source>
</evidence>
<feature type="compositionally biased region" description="Low complexity" evidence="1">
    <location>
        <begin position="66"/>
        <end position="80"/>
    </location>
</feature>